<dbReference type="InterPro" id="IPR017907">
    <property type="entry name" value="Znf_RING_CS"/>
</dbReference>
<keyword evidence="5" id="KW-0833">Ubl conjugation pathway</keyword>
<dbReference type="Proteomes" id="UP000265515">
    <property type="component" value="Unassembled WGS sequence"/>
</dbReference>
<dbReference type="EMBL" id="BFEA01000026">
    <property type="protein sequence ID" value="GBG62211.1"/>
    <property type="molecule type" value="Genomic_DNA"/>
</dbReference>
<dbReference type="GO" id="GO:1904294">
    <property type="term" value="P:positive regulation of ERAD pathway"/>
    <property type="evidence" value="ECO:0007669"/>
    <property type="project" value="InterPro"/>
</dbReference>
<keyword evidence="14" id="KW-1185">Reference proteome</keyword>
<sequence>MDLPSSGTASDGSRNGVPQQGQFGVSFPSTSFIPGSLSAVLALSGLVPRWHSGGEAEGQASTSDRSASGNVGADRVSDGVPTEVSIRIIGMGEQDSARPSPISIGIPTFPDRGLLRSGGDGVVAATSSSTPLLPMRGGSSGTEGLQNSSGSAPTRPISPGERVDAAEDGGTGAVGRDGTSSARYDLQQAAKWIEQSLPFTILLLSVFIREHMQGFLVFLWLTAVLVKANDLIRRQTALKGDRRTLYLVAQMFCLSIHIGGVYWWYNSEELWKRLLLLRLKRIPGFWEAIWIILINDTLVRFGAMVVKCAFLATQKHSRGRSSRRQAQFLTWVEYTVLFYRSLLPAPVWYRFFLNETYGHLFSSLITGLYLTCKLTGIFDKLCTWLSASRAVFRREVQYGQYATQEEVRAAGDMCAICQEKMHSPISLRCHHVFCEDCVSEWFERERTCPLCRAVVKQAGLRSFGDGTTSLLAQIF</sequence>
<protein>
    <recommendedName>
        <fullName evidence="12">RING-type domain-containing protein</fullName>
    </recommendedName>
</protein>
<reference evidence="13 14" key="1">
    <citation type="journal article" date="2018" name="Cell">
        <title>The Chara Genome: Secondary Complexity and Implications for Plant Terrestrialization.</title>
        <authorList>
            <person name="Nishiyama T."/>
            <person name="Sakayama H."/>
            <person name="Vries J.D."/>
            <person name="Buschmann H."/>
            <person name="Saint-Marcoux D."/>
            <person name="Ullrich K.K."/>
            <person name="Haas F.B."/>
            <person name="Vanderstraeten L."/>
            <person name="Becker D."/>
            <person name="Lang D."/>
            <person name="Vosolsobe S."/>
            <person name="Rombauts S."/>
            <person name="Wilhelmsson P.K.I."/>
            <person name="Janitza P."/>
            <person name="Kern R."/>
            <person name="Heyl A."/>
            <person name="Rumpler F."/>
            <person name="Villalobos L.I.A.C."/>
            <person name="Clay J.M."/>
            <person name="Skokan R."/>
            <person name="Toyoda A."/>
            <person name="Suzuki Y."/>
            <person name="Kagoshima H."/>
            <person name="Schijlen E."/>
            <person name="Tajeshwar N."/>
            <person name="Catarino B."/>
            <person name="Hetherington A.J."/>
            <person name="Saltykova A."/>
            <person name="Bonnot C."/>
            <person name="Breuninger H."/>
            <person name="Symeonidi A."/>
            <person name="Radhakrishnan G.V."/>
            <person name="Van Nieuwerburgh F."/>
            <person name="Deforce D."/>
            <person name="Chang C."/>
            <person name="Karol K.G."/>
            <person name="Hedrich R."/>
            <person name="Ulvskov P."/>
            <person name="Glockner G."/>
            <person name="Delwiche C.F."/>
            <person name="Petrasek J."/>
            <person name="Van de Peer Y."/>
            <person name="Friml J."/>
            <person name="Beilby M."/>
            <person name="Dolan L."/>
            <person name="Kohara Y."/>
            <person name="Sugano S."/>
            <person name="Fujiyama A."/>
            <person name="Delaux P.-M."/>
            <person name="Quint M."/>
            <person name="TheiBen G."/>
            <person name="Hagemann M."/>
            <person name="Harholt J."/>
            <person name="Dunand C."/>
            <person name="Zachgo S."/>
            <person name="Langdale J."/>
            <person name="Maumus F."/>
            <person name="Straeten D.V.D."/>
            <person name="Gould S.B."/>
            <person name="Rensing S.A."/>
        </authorList>
    </citation>
    <scope>NUCLEOTIDE SEQUENCE [LARGE SCALE GENOMIC DNA]</scope>
    <source>
        <strain evidence="13 14">S276</strain>
    </source>
</reference>
<evidence type="ECO:0000256" key="2">
    <source>
        <dbReference type="ARBA" id="ARBA00022692"/>
    </source>
</evidence>
<evidence type="ECO:0000256" key="1">
    <source>
        <dbReference type="ARBA" id="ARBA00004141"/>
    </source>
</evidence>
<dbReference type="AlphaFoldDB" id="A0A388JWM9"/>
<evidence type="ECO:0000256" key="11">
    <source>
        <dbReference type="SAM" id="Phobius"/>
    </source>
</evidence>
<evidence type="ECO:0000256" key="6">
    <source>
        <dbReference type="ARBA" id="ARBA00022833"/>
    </source>
</evidence>
<dbReference type="GO" id="GO:0008270">
    <property type="term" value="F:zinc ion binding"/>
    <property type="evidence" value="ECO:0007669"/>
    <property type="project" value="UniProtKB-KW"/>
</dbReference>
<dbReference type="GO" id="GO:0016020">
    <property type="term" value="C:membrane"/>
    <property type="evidence" value="ECO:0007669"/>
    <property type="project" value="UniProtKB-SubCell"/>
</dbReference>
<feature type="region of interest" description="Disordered" evidence="10">
    <location>
        <begin position="125"/>
        <end position="179"/>
    </location>
</feature>
<dbReference type="PANTHER" id="PTHR15860:SF0">
    <property type="entry name" value="LP20373P"/>
    <property type="match status" value="1"/>
</dbReference>
<evidence type="ECO:0000256" key="10">
    <source>
        <dbReference type="SAM" id="MobiDB-lite"/>
    </source>
</evidence>
<dbReference type="Gene3D" id="3.30.40.10">
    <property type="entry name" value="Zinc/RING finger domain, C3HC4 (zinc finger)"/>
    <property type="match status" value="1"/>
</dbReference>
<dbReference type="InterPro" id="IPR001841">
    <property type="entry name" value="Znf_RING"/>
</dbReference>
<evidence type="ECO:0000256" key="4">
    <source>
        <dbReference type="ARBA" id="ARBA00022771"/>
    </source>
</evidence>
<dbReference type="Pfam" id="PF13639">
    <property type="entry name" value="zf-RING_2"/>
    <property type="match status" value="1"/>
</dbReference>
<feature type="domain" description="RING-type" evidence="12">
    <location>
        <begin position="414"/>
        <end position="452"/>
    </location>
</feature>
<name>A0A388JWM9_CHABU</name>
<dbReference type="Gramene" id="GBG62211">
    <property type="protein sequence ID" value="GBG62211"/>
    <property type="gene ID" value="CBR_g29409"/>
</dbReference>
<dbReference type="PROSITE" id="PS50089">
    <property type="entry name" value="ZF_RING_2"/>
    <property type="match status" value="1"/>
</dbReference>
<evidence type="ECO:0000313" key="14">
    <source>
        <dbReference type="Proteomes" id="UP000265515"/>
    </source>
</evidence>
<dbReference type="OrthoDB" id="9049620at2759"/>
<proteinExistence type="predicted"/>
<keyword evidence="2 11" id="KW-0812">Transmembrane</keyword>
<evidence type="ECO:0000256" key="9">
    <source>
        <dbReference type="PROSITE-ProRule" id="PRU00175"/>
    </source>
</evidence>
<keyword evidence="6" id="KW-0862">Zinc</keyword>
<dbReference type="SUPFAM" id="SSF57850">
    <property type="entry name" value="RING/U-box"/>
    <property type="match status" value="1"/>
</dbReference>
<dbReference type="GO" id="GO:0061630">
    <property type="term" value="F:ubiquitin protein ligase activity"/>
    <property type="evidence" value="ECO:0007669"/>
    <property type="project" value="InterPro"/>
</dbReference>
<evidence type="ECO:0000256" key="7">
    <source>
        <dbReference type="ARBA" id="ARBA00022989"/>
    </source>
</evidence>
<comment type="caution">
    <text evidence="13">The sequence shown here is derived from an EMBL/GenBank/DDBJ whole genome shotgun (WGS) entry which is preliminary data.</text>
</comment>
<feature type="compositionally biased region" description="Polar residues" evidence="10">
    <location>
        <begin position="142"/>
        <end position="152"/>
    </location>
</feature>
<gene>
    <name evidence="13" type="ORF">CBR_g29409</name>
</gene>
<keyword evidence="4 9" id="KW-0863">Zinc-finger</keyword>
<dbReference type="PANTHER" id="PTHR15860">
    <property type="entry name" value="UNCHARACTERIZED RING FINGER-CONTAINING PROTEIN"/>
    <property type="match status" value="1"/>
</dbReference>
<organism evidence="13 14">
    <name type="scientific">Chara braunii</name>
    <name type="common">Braun's stonewort</name>
    <dbReference type="NCBI Taxonomy" id="69332"/>
    <lineage>
        <taxon>Eukaryota</taxon>
        <taxon>Viridiplantae</taxon>
        <taxon>Streptophyta</taxon>
        <taxon>Charophyceae</taxon>
        <taxon>Charales</taxon>
        <taxon>Characeae</taxon>
        <taxon>Chara</taxon>
    </lineage>
</organism>
<evidence type="ECO:0000256" key="8">
    <source>
        <dbReference type="ARBA" id="ARBA00023136"/>
    </source>
</evidence>
<keyword evidence="8 11" id="KW-0472">Membrane</keyword>
<feature type="compositionally biased region" description="Polar residues" evidence="10">
    <location>
        <begin position="59"/>
        <end position="69"/>
    </location>
</feature>
<dbReference type="CDD" id="cd16532">
    <property type="entry name" value="RING-HC_RNFT1-like"/>
    <property type="match status" value="1"/>
</dbReference>
<feature type="region of interest" description="Disordered" evidence="10">
    <location>
        <begin position="53"/>
        <end position="78"/>
    </location>
</feature>
<dbReference type="InterPro" id="IPR044235">
    <property type="entry name" value="RNFT1/2"/>
</dbReference>
<evidence type="ECO:0000256" key="3">
    <source>
        <dbReference type="ARBA" id="ARBA00022723"/>
    </source>
</evidence>
<comment type="subcellular location">
    <subcellularLocation>
        <location evidence="1">Membrane</location>
        <topology evidence="1">Multi-pass membrane protein</topology>
    </subcellularLocation>
</comment>
<accession>A0A388JWM9</accession>
<dbReference type="InterPro" id="IPR013083">
    <property type="entry name" value="Znf_RING/FYVE/PHD"/>
</dbReference>
<dbReference type="PROSITE" id="PS00518">
    <property type="entry name" value="ZF_RING_1"/>
    <property type="match status" value="1"/>
</dbReference>
<evidence type="ECO:0000259" key="12">
    <source>
        <dbReference type="PROSITE" id="PS50089"/>
    </source>
</evidence>
<keyword evidence="3" id="KW-0479">Metal-binding</keyword>
<dbReference type="SMART" id="SM00184">
    <property type="entry name" value="RING"/>
    <property type="match status" value="1"/>
</dbReference>
<evidence type="ECO:0000313" key="13">
    <source>
        <dbReference type="EMBL" id="GBG62211.1"/>
    </source>
</evidence>
<feature type="transmembrane region" description="Helical" evidence="11">
    <location>
        <begin position="244"/>
        <end position="265"/>
    </location>
</feature>
<feature type="region of interest" description="Disordered" evidence="10">
    <location>
        <begin position="1"/>
        <end position="25"/>
    </location>
</feature>
<keyword evidence="7 11" id="KW-1133">Transmembrane helix</keyword>
<feature type="transmembrane region" description="Helical" evidence="11">
    <location>
        <begin position="214"/>
        <end position="232"/>
    </location>
</feature>
<dbReference type="OMA" id="HHRQPPH"/>
<evidence type="ECO:0000256" key="5">
    <source>
        <dbReference type="ARBA" id="ARBA00022786"/>
    </source>
</evidence>